<keyword evidence="5" id="KW-0573">Peptidoglycan synthesis</keyword>
<evidence type="ECO:0000256" key="10">
    <source>
        <dbReference type="SAM" id="MobiDB-lite"/>
    </source>
</evidence>
<organism evidence="14 15">
    <name type="scientific">Candidatus Lachnoclostridium stercoravium</name>
    <dbReference type="NCBI Taxonomy" id="2838633"/>
    <lineage>
        <taxon>Bacteria</taxon>
        <taxon>Bacillati</taxon>
        <taxon>Bacillota</taxon>
        <taxon>Clostridia</taxon>
        <taxon>Lachnospirales</taxon>
        <taxon>Lachnospiraceae</taxon>
    </lineage>
</organism>
<reference evidence="14" key="1">
    <citation type="journal article" date="2021" name="PeerJ">
        <title>Extensive microbial diversity within the chicken gut microbiome revealed by metagenomics and culture.</title>
        <authorList>
            <person name="Gilroy R."/>
            <person name="Ravi A."/>
            <person name="Getino M."/>
            <person name="Pursley I."/>
            <person name="Horton D.L."/>
            <person name="Alikhan N.F."/>
            <person name="Baker D."/>
            <person name="Gharbi K."/>
            <person name="Hall N."/>
            <person name="Watson M."/>
            <person name="Adriaenssens E.M."/>
            <person name="Foster-Nyarko E."/>
            <person name="Jarju S."/>
            <person name="Secka A."/>
            <person name="Antonio M."/>
            <person name="Oren A."/>
            <person name="Chaudhuri R.R."/>
            <person name="La Ragione R."/>
            <person name="Hildebrand F."/>
            <person name="Pallen M.J."/>
        </authorList>
    </citation>
    <scope>NUCLEOTIDE SEQUENCE</scope>
    <source>
        <strain evidence="14">CHK178-16964</strain>
    </source>
</reference>
<comment type="similarity">
    <text evidence="1 9">Belongs to the peptidase S11 family.</text>
</comment>
<keyword evidence="11" id="KW-0472">Membrane</keyword>
<dbReference type="Proteomes" id="UP000823900">
    <property type="component" value="Unassembled WGS sequence"/>
</dbReference>
<evidence type="ECO:0000256" key="7">
    <source>
        <dbReference type="PIRSR" id="PIRSR618044-1"/>
    </source>
</evidence>
<dbReference type="AlphaFoldDB" id="A0A9D2KPI6"/>
<keyword evidence="14" id="KW-0645">Protease</keyword>
<evidence type="ECO:0000256" key="8">
    <source>
        <dbReference type="PIRSR" id="PIRSR618044-2"/>
    </source>
</evidence>
<evidence type="ECO:0000256" key="12">
    <source>
        <dbReference type="SAM" id="SignalP"/>
    </source>
</evidence>
<proteinExistence type="inferred from homology"/>
<keyword evidence="4" id="KW-0133">Cell shape</keyword>
<evidence type="ECO:0000256" key="6">
    <source>
        <dbReference type="ARBA" id="ARBA00023316"/>
    </source>
</evidence>
<dbReference type="EMBL" id="DWZA01000100">
    <property type="protein sequence ID" value="HJA72234.1"/>
    <property type="molecule type" value="Genomic_DNA"/>
</dbReference>
<keyword evidence="11" id="KW-1133">Transmembrane helix</keyword>
<keyword evidence="14" id="KW-0121">Carboxypeptidase</keyword>
<feature type="domain" description="Peptidase S11 D-alanyl-D-alanine carboxypeptidase A N-terminal" evidence="13">
    <location>
        <begin position="31"/>
        <end position="263"/>
    </location>
</feature>
<keyword evidence="3" id="KW-0378">Hydrolase</keyword>
<dbReference type="InterPro" id="IPR001967">
    <property type="entry name" value="Peptidase_S11_N"/>
</dbReference>
<evidence type="ECO:0000313" key="15">
    <source>
        <dbReference type="Proteomes" id="UP000823900"/>
    </source>
</evidence>
<dbReference type="GO" id="GO:0071555">
    <property type="term" value="P:cell wall organization"/>
    <property type="evidence" value="ECO:0007669"/>
    <property type="project" value="UniProtKB-KW"/>
</dbReference>
<evidence type="ECO:0000256" key="1">
    <source>
        <dbReference type="ARBA" id="ARBA00007164"/>
    </source>
</evidence>
<protein>
    <submittedName>
        <fullName evidence="14">D-alanyl-D-alanine carboxypeptidase</fullName>
    </submittedName>
</protein>
<feature type="binding site" evidence="8">
    <location>
        <position position="234"/>
    </location>
    <ligand>
        <name>substrate</name>
    </ligand>
</feature>
<feature type="transmembrane region" description="Helical" evidence="11">
    <location>
        <begin position="430"/>
        <end position="454"/>
    </location>
</feature>
<dbReference type="InterPro" id="IPR012338">
    <property type="entry name" value="Beta-lactam/transpept-like"/>
</dbReference>
<dbReference type="PANTHER" id="PTHR21581">
    <property type="entry name" value="D-ALANYL-D-ALANINE CARBOXYPEPTIDASE"/>
    <property type="match status" value="1"/>
</dbReference>
<evidence type="ECO:0000256" key="2">
    <source>
        <dbReference type="ARBA" id="ARBA00022729"/>
    </source>
</evidence>
<comment type="caution">
    <text evidence="14">The sequence shown here is derived from an EMBL/GenBank/DDBJ whole genome shotgun (WGS) entry which is preliminary data.</text>
</comment>
<keyword evidence="6" id="KW-0961">Cell wall biogenesis/degradation</keyword>
<evidence type="ECO:0000256" key="9">
    <source>
        <dbReference type="RuleBase" id="RU004016"/>
    </source>
</evidence>
<dbReference type="PRINTS" id="PR00725">
    <property type="entry name" value="DADACBPTASE1"/>
</dbReference>
<accession>A0A9D2KPI6</accession>
<keyword evidence="2 12" id="KW-0732">Signal</keyword>
<feature type="region of interest" description="Disordered" evidence="10">
    <location>
        <begin position="482"/>
        <end position="509"/>
    </location>
</feature>
<feature type="active site" description="Proton acceptor" evidence="7">
    <location>
        <position position="66"/>
    </location>
</feature>
<dbReference type="GO" id="GO:0009252">
    <property type="term" value="P:peptidoglycan biosynthetic process"/>
    <property type="evidence" value="ECO:0007669"/>
    <property type="project" value="UniProtKB-KW"/>
</dbReference>
<evidence type="ECO:0000313" key="14">
    <source>
        <dbReference type="EMBL" id="HJA72234.1"/>
    </source>
</evidence>
<dbReference type="Pfam" id="PF00768">
    <property type="entry name" value="Peptidase_S11"/>
    <property type="match status" value="1"/>
</dbReference>
<dbReference type="InterPro" id="IPR018044">
    <property type="entry name" value="Peptidase_S11"/>
</dbReference>
<evidence type="ECO:0000256" key="3">
    <source>
        <dbReference type="ARBA" id="ARBA00022801"/>
    </source>
</evidence>
<evidence type="ECO:0000256" key="5">
    <source>
        <dbReference type="ARBA" id="ARBA00022984"/>
    </source>
</evidence>
<feature type="region of interest" description="Disordered" evidence="10">
    <location>
        <begin position="401"/>
        <end position="421"/>
    </location>
</feature>
<dbReference type="Gene3D" id="3.40.710.10">
    <property type="entry name" value="DD-peptidase/beta-lactamase superfamily"/>
    <property type="match status" value="1"/>
</dbReference>
<dbReference type="PANTHER" id="PTHR21581:SF33">
    <property type="entry name" value="D-ALANYL-D-ALANINE CARBOXYPEPTIDASE DACB"/>
    <property type="match status" value="1"/>
</dbReference>
<dbReference type="SUPFAM" id="SSF56601">
    <property type="entry name" value="beta-lactamase/transpeptidase-like"/>
    <property type="match status" value="1"/>
</dbReference>
<evidence type="ECO:0000256" key="4">
    <source>
        <dbReference type="ARBA" id="ARBA00022960"/>
    </source>
</evidence>
<name>A0A9D2KPI6_9FIRM</name>
<dbReference type="GO" id="GO:0009002">
    <property type="term" value="F:serine-type D-Ala-D-Ala carboxypeptidase activity"/>
    <property type="evidence" value="ECO:0007669"/>
    <property type="project" value="InterPro"/>
</dbReference>
<feature type="signal peptide" evidence="12">
    <location>
        <begin position="1"/>
        <end position="24"/>
    </location>
</feature>
<dbReference type="GO" id="GO:0008360">
    <property type="term" value="P:regulation of cell shape"/>
    <property type="evidence" value="ECO:0007669"/>
    <property type="project" value="UniProtKB-KW"/>
</dbReference>
<evidence type="ECO:0000259" key="13">
    <source>
        <dbReference type="Pfam" id="PF00768"/>
    </source>
</evidence>
<keyword evidence="11" id="KW-0812">Transmembrane</keyword>
<feature type="active site" description="Acyl-ester intermediate" evidence="7">
    <location>
        <position position="63"/>
    </location>
</feature>
<feature type="active site" evidence="7">
    <location>
        <position position="121"/>
    </location>
</feature>
<gene>
    <name evidence="14" type="ORF">IAA07_11790</name>
</gene>
<dbReference type="GO" id="GO:0006508">
    <property type="term" value="P:proteolysis"/>
    <property type="evidence" value="ECO:0007669"/>
    <property type="project" value="InterPro"/>
</dbReference>
<sequence length="509" mass="55319">MKRILTILLCLALILGLCPATALAASGWPSDVSIEADAGIVIDADTSAVLYGKNIHQQYYPASITKVLTALIVLEECRLNEQVTFSHDAVYNVEEGSSNANLEEGDVLTVEDCLYALLLNSANEAANALAEHVSGSREAFADLMNQRAAELGCTDSHFANPSGLNDENHYTSAQDMALICQAAIKNSTFRRIDAALYYELGPTKRDPEGHTLYAHHAMMRKNDSRYYPGIFGGKTGYTSLAGNTLVTFAERDGMTLISVVLNGHQTHYSDTKKMLDFGFDNFQNLNISDNDSVYTSVENDMTIAGLPAGDLSRIVLERDSSVTLPNDAVFSDAQVSLDYELDEAAPENAIAKLSYTYEGHSIGFAYLLNETAKQPSLPAIPLPSEEETILSDGTDTAERMLSDTEDASSGASEAETPAPEDSGGAFSLPAFLWIIPAILAVGAAVILAVLAFRVKRMQAERERKLRRAKRLRRLKEIGVSSDEFDRMMSARHSSKTGSSRQTTDKEDSP</sequence>
<evidence type="ECO:0000256" key="11">
    <source>
        <dbReference type="SAM" id="Phobius"/>
    </source>
</evidence>
<reference evidence="14" key="2">
    <citation type="submission" date="2021-04" db="EMBL/GenBank/DDBJ databases">
        <authorList>
            <person name="Gilroy R."/>
        </authorList>
    </citation>
    <scope>NUCLEOTIDE SEQUENCE</scope>
    <source>
        <strain evidence="14">CHK178-16964</strain>
    </source>
</reference>
<feature type="chain" id="PRO_5038932097" evidence="12">
    <location>
        <begin position="25"/>
        <end position="509"/>
    </location>
</feature>